<dbReference type="GO" id="GO:0005886">
    <property type="term" value="C:plasma membrane"/>
    <property type="evidence" value="ECO:0007669"/>
    <property type="project" value="UniProtKB-SubCell"/>
</dbReference>
<keyword evidence="6 8" id="KW-1133">Transmembrane helix</keyword>
<evidence type="ECO:0000259" key="9">
    <source>
        <dbReference type="Pfam" id="PF00892"/>
    </source>
</evidence>
<dbReference type="AlphaFoldDB" id="A0A9X1JY13"/>
<comment type="caution">
    <text evidence="10">The sequence shown here is derived from an EMBL/GenBank/DDBJ whole genome shotgun (WGS) entry which is preliminary data.</text>
</comment>
<feature type="transmembrane region" description="Helical" evidence="8">
    <location>
        <begin position="149"/>
        <end position="165"/>
    </location>
</feature>
<evidence type="ECO:0000256" key="6">
    <source>
        <dbReference type="ARBA" id="ARBA00022989"/>
    </source>
</evidence>
<feature type="transmembrane region" description="Helical" evidence="8">
    <location>
        <begin position="209"/>
        <end position="229"/>
    </location>
</feature>
<comment type="subcellular location">
    <subcellularLocation>
        <location evidence="1">Cell membrane</location>
        <topology evidence="1">Multi-pass membrane protein</topology>
    </subcellularLocation>
</comment>
<organism evidence="10 11">
    <name type="scientific">Roseobacter insulae</name>
    <dbReference type="NCBI Taxonomy" id="2859783"/>
    <lineage>
        <taxon>Bacteria</taxon>
        <taxon>Pseudomonadati</taxon>
        <taxon>Pseudomonadota</taxon>
        <taxon>Alphaproteobacteria</taxon>
        <taxon>Rhodobacterales</taxon>
        <taxon>Roseobacteraceae</taxon>
        <taxon>Roseobacter</taxon>
    </lineage>
</organism>
<evidence type="ECO:0000313" key="10">
    <source>
        <dbReference type="EMBL" id="MBW4707731.1"/>
    </source>
</evidence>
<dbReference type="EMBL" id="JAHXDN010000002">
    <property type="protein sequence ID" value="MBW4707731.1"/>
    <property type="molecule type" value="Genomic_DNA"/>
</dbReference>
<evidence type="ECO:0000256" key="1">
    <source>
        <dbReference type="ARBA" id="ARBA00004651"/>
    </source>
</evidence>
<keyword evidence="4" id="KW-1003">Cell membrane</keyword>
<dbReference type="Pfam" id="PF00892">
    <property type="entry name" value="EamA"/>
    <property type="match status" value="1"/>
</dbReference>
<keyword evidence="7 8" id="KW-0472">Membrane</keyword>
<keyword evidence="3" id="KW-0813">Transport</keyword>
<feature type="transmembrane region" description="Helical" evidence="8">
    <location>
        <begin position="241"/>
        <end position="259"/>
    </location>
</feature>
<gene>
    <name evidence="10" type="primary">rarD</name>
    <name evidence="10" type="ORF">KX928_08020</name>
</gene>
<feature type="domain" description="EamA" evidence="9">
    <location>
        <begin position="6"/>
        <end position="142"/>
    </location>
</feature>
<dbReference type="PANTHER" id="PTHR32322">
    <property type="entry name" value="INNER MEMBRANE TRANSPORTER"/>
    <property type="match status" value="1"/>
</dbReference>
<feature type="transmembrane region" description="Helical" evidence="8">
    <location>
        <begin position="177"/>
        <end position="197"/>
    </location>
</feature>
<sequence>MSGAARGVAAMVAACTIWGLSPMYYKMLSHVPAMEVLSHRMIWSLAFFGVVLAAQGRLREVTRSMNTSRSFGLVAVASLMIAANWALFIWSVQTGRTTQTSLGYYIYPLVAVVIGRLVFGERLGAVQWTAVCLATVAVMVLTLGLGTAPWIALILALTFGLYGMIKKQLDVGPVVSVTAEVLLLVPVAGFILLQTYHNTGTVFGEDMRTMALLIFAGPITAVPLILFSFAARRLAMTTIGLLQYINPTLQFACAVFVFSEPFGQWHLVAFVLIWTALAFYSVSALRQDSARRRAVRAAAASGTVL</sequence>
<feature type="transmembrane region" description="Helical" evidence="8">
    <location>
        <begin position="37"/>
        <end position="58"/>
    </location>
</feature>
<evidence type="ECO:0000256" key="8">
    <source>
        <dbReference type="SAM" id="Phobius"/>
    </source>
</evidence>
<evidence type="ECO:0000256" key="4">
    <source>
        <dbReference type="ARBA" id="ARBA00022475"/>
    </source>
</evidence>
<feature type="transmembrane region" description="Helical" evidence="8">
    <location>
        <begin position="102"/>
        <end position="119"/>
    </location>
</feature>
<feature type="transmembrane region" description="Helical" evidence="8">
    <location>
        <begin position="70"/>
        <end position="90"/>
    </location>
</feature>
<evidence type="ECO:0000313" key="11">
    <source>
        <dbReference type="Proteomes" id="UP001138661"/>
    </source>
</evidence>
<dbReference type="InterPro" id="IPR000620">
    <property type="entry name" value="EamA_dom"/>
</dbReference>
<dbReference type="Proteomes" id="UP001138661">
    <property type="component" value="Unassembled WGS sequence"/>
</dbReference>
<comment type="similarity">
    <text evidence="2">Belongs to the EamA transporter family.</text>
</comment>
<dbReference type="PANTHER" id="PTHR32322:SF2">
    <property type="entry name" value="EAMA DOMAIN-CONTAINING PROTEIN"/>
    <property type="match status" value="1"/>
</dbReference>
<evidence type="ECO:0000256" key="3">
    <source>
        <dbReference type="ARBA" id="ARBA00022448"/>
    </source>
</evidence>
<reference evidence="10" key="1">
    <citation type="submission" date="2021-07" db="EMBL/GenBank/DDBJ databases">
        <title>Roseobacter insulae sp. nov., isolated from a tidal flat.</title>
        <authorList>
            <person name="Park S."/>
            <person name="Yoon J.-H."/>
        </authorList>
    </citation>
    <scope>NUCLEOTIDE SEQUENCE</scope>
    <source>
        <strain evidence="10">YSTF-M11</strain>
    </source>
</reference>
<feature type="transmembrane region" description="Helical" evidence="8">
    <location>
        <begin position="126"/>
        <end position="143"/>
    </location>
</feature>
<evidence type="ECO:0000256" key="5">
    <source>
        <dbReference type="ARBA" id="ARBA00022692"/>
    </source>
</evidence>
<evidence type="ECO:0000256" key="2">
    <source>
        <dbReference type="ARBA" id="ARBA00007362"/>
    </source>
</evidence>
<keyword evidence="11" id="KW-1185">Reference proteome</keyword>
<feature type="transmembrane region" description="Helical" evidence="8">
    <location>
        <begin position="7"/>
        <end position="25"/>
    </location>
</feature>
<dbReference type="NCBIfam" id="TIGR00688">
    <property type="entry name" value="rarD"/>
    <property type="match status" value="1"/>
</dbReference>
<name>A0A9X1JY13_9RHOB</name>
<protein>
    <submittedName>
        <fullName evidence="10">EamA family transporter RarD</fullName>
    </submittedName>
</protein>
<evidence type="ECO:0000256" key="7">
    <source>
        <dbReference type="ARBA" id="ARBA00023136"/>
    </source>
</evidence>
<proteinExistence type="inferred from homology"/>
<accession>A0A9X1JY13</accession>
<keyword evidence="5 8" id="KW-0812">Transmembrane</keyword>
<dbReference type="InterPro" id="IPR004626">
    <property type="entry name" value="RarD"/>
</dbReference>
<dbReference type="InterPro" id="IPR050638">
    <property type="entry name" value="AA-Vitamin_Transporters"/>
</dbReference>
<feature type="transmembrane region" description="Helical" evidence="8">
    <location>
        <begin position="265"/>
        <end position="285"/>
    </location>
</feature>